<dbReference type="Proteomes" id="UP001595797">
    <property type="component" value="Unassembled WGS sequence"/>
</dbReference>
<reference evidence="2" key="1">
    <citation type="journal article" date="2019" name="Int. J. Syst. Evol. Microbiol.">
        <title>The Global Catalogue of Microorganisms (GCM) 10K type strain sequencing project: providing services to taxonomists for standard genome sequencing and annotation.</title>
        <authorList>
            <consortium name="The Broad Institute Genomics Platform"/>
            <consortium name="The Broad Institute Genome Sequencing Center for Infectious Disease"/>
            <person name="Wu L."/>
            <person name="Ma J."/>
        </authorList>
    </citation>
    <scope>NUCLEOTIDE SEQUENCE [LARGE SCALE GENOMIC DNA]</scope>
    <source>
        <strain evidence="2">CGMCC 4.6946</strain>
    </source>
</reference>
<protein>
    <recommendedName>
        <fullName evidence="3">Lipoprotein</fullName>
    </recommendedName>
</protein>
<proteinExistence type="predicted"/>
<dbReference type="RefSeq" id="WP_277549796.1">
    <property type="nucleotide sequence ID" value="NZ_JARAMH010000001.1"/>
</dbReference>
<gene>
    <name evidence="1" type="ORF">ACFPCS_05490</name>
</gene>
<comment type="caution">
    <text evidence="1">The sequence shown here is derived from an EMBL/GenBank/DDBJ whole genome shotgun (WGS) entry which is preliminary data.</text>
</comment>
<organism evidence="1 2">
    <name type="scientific">Kocuria oceani</name>
    <dbReference type="NCBI Taxonomy" id="988827"/>
    <lineage>
        <taxon>Bacteria</taxon>
        <taxon>Bacillati</taxon>
        <taxon>Actinomycetota</taxon>
        <taxon>Actinomycetes</taxon>
        <taxon>Micrococcales</taxon>
        <taxon>Micrococcaceae</taxon>
        <taxon>Kocuria</taxon>
    </lineage>
</organism>
<name>A0ABV9TG98_9MICC</name>
<keyword evidence="2" id="KW-1185">Reference proteome</keyword>
<dbReference type="EMBL" id="JBHSIW010000007">
    <property type="protein sequence ID" value="MFC4903017.1"/>
    <property type="molecule type" value="Genomic_DNA"/>
</dbReference>
<evidence type="ECO:0008006" key="3">
    <source>
        <dbReference type="Google" id="ProtNLM"/>
    </source>
</evidence>
<evidence type="ECO:0000313" key="2">
    <source>
        <dbReference type="Proteomes" id="UP001595797"/>
    </source>
</evidence>
<evidence type="ECO:0000313" key="1">
    <source>
        <dbReference type="EMBL" id="MFC4903017.1"/>
    </source>
</evidence>
<accession>A0ABV9TG98</accession>
<sequence>MTHRTLTHRTLTHRPLIHRTLPLAAAGVAGALLLTGCQDETRLTQLDQSQVSTEELVGEEITLTNEVEGVYGEEFLTMGDEQTVVFVTDMPAELSPGDEVEATGTVASGDLFSEPGDRERLYQLTDEENANYLVNREAEPYLTDATVTVVE</sequence>